<dbReference type="KEGG" id="bwe:BcerKBAB4_5581"/>
<organism evidence="3 4">
    <name type="scientific">Bacillus mycoides (strain KBAB4)</name>
    <name type="common">Bacillus weihenstephanensis</name>
    <dbReference type="NCBI Taxonomy" id="315730"/>
    <lineage>
        <taxon>Bacteria</taxon>
        <taxon>Bacillati</taxon>
        <taxon>Bacillota</taxon>
        <taxon>Bacilli</taxon>
        <taxon>Bacillales</taxon>
        <taxon>Bacillaceae</taxon>
        <taxon>Bacillus</taxon>
        <taxon>Bacillus cereus group</taxon>
    </lineage>
</organism>
<reference evidence="3 4" key="1">
    <citation type="journal article" date="2008" name="Chem. Biol. Interact.">
        <title>Extending the Bacillus cereus group genomics to putative food-borne pathogens of different toxicity.</title>
        <authorList>
            <person name="Lapidus A."/>
            <person name="Goltsman E."/>
            <person name="Auger S."/>
            <person name="Galleron N."/>
            <person name="Segurens B."/>
            <person name="Dossat C."/>
            <person name="Land M.L."/>
            <person name="Broussolle V."/>
            <person name="Brillard J."/>
            <person name="Guinebretiere M.H."/>
            <person name="Sanchis V."/>
            <person name="Nguen-The C."/>
            <person name="Lereclus D."/>
            <person name="Richardson P."/>
            <person name="Wincker P."/>
            <person name="Weissenbach J."/>
            <person name="Ehrlich S.D."/>
            <person name="Sorokin A."/>
        </authorList>
    </citation>
    <scope>NUCLEOTIDE SEQUENCE [LARGE SCALE GENOMIC DNA]</scope>
    <source>
        <strain evidence="3 4">KBAB4</strain>
        <plasmid evidence="3 4">pBWB401</plasmid>
    </source>
</reference>
<accession>A9VUI6</accession>
<evidence type="ECO:0000313" key="3">
    <source>
        <dbReference type="EMBL" id="ABY46557.1"/>
    </source>
</evidence>
<dbReference type="HOGENOM" id="CLU_148073_4_1_9"/>
<evidence type="ECO:0000256" key="1">
    <source>
        <dbReference type="ARBA" id="ARBA00023235"/>
    </source>
</evidence>
<evidence type="ECO:0000313" key="4">
    <source>
        <dbReference type="Proteomes" id="UP000002154"/>
    </source>
</evidence>
<evidence type="ECO:0000259" key="2">
    <source>
        <dbReference type="Pfam" id="PF01361"/>
    </source>
</evidence>
<proteinExistence type="predicted"/>
<feature type="domain" description="4-oxalocrotonate tautomerase-like" evidence="2">
    <location>
        <begin position="2"/>
        <end position="62"/>
    </location>
</feature>
<name>A9VUI6_BACMK</name>
<geneLocation type="plasmid" evidence="3 4">
    <name>pBWB401</name>
</geneLocation>
<dbReference type="Gene3D" id="3.30.429.10">
    <property type="entry name" value="Macrophage Migration Inhibitory Factor"/>
    <property type="match status" value="1"/>
</dbReference>
<dbReference type="InterPro" id="IPR004370">
    <property type="entry name" value="4-OT-like_dom"/>
</dbReference>
<dbReference type="GO" id="GO:0016853">
    <property type="term" value="F:isomerase activity"/>
    <property type="evidence" value="ECO:0007669"/>
    <property type="project" value="UniProtKB-KW"/>
</dbReference>
<dbReference type="Pfam" id="PF01361">
    <property type="entry name" value="Tautomerase"/>
    <property type="match status" value="1"/>
</dbReference>
<dbReference type="RefSeq" id="WP_002144081.1">
    <property type="nucleotide sequence ID" value="NC_010180.1"/>
</dbReference>
<keyword evidence="3" id="KW-0614">Plasmid</keyword>
<sequence length="78" mass="8660">MPIATIKTFKGALSKEQKVELHKRFADLMVEIEGKGNEEFRKFVILAIEEEEPINMGIGGVGGTDDIVKRITGIKEQS</sequence>
<dbReference type="EMBL" id="CP000904">
    <property type="protein sequence ID" value="ABY46557.1"/>
    <property type="molecule type" value="Genomic_DNA"/>
</dbReference>
<keyword evidence="1" id="KW-0413">Isomerase</keyword>
<dbReference type="eggNOG" id="COG1942">
    <property type="taxonomic scope" value="Bacteria"/>
</dbReference>
<dbReference type="Proteomes" id="UP000002154">
    <property type="component" value="Plasmid pBWB401"/>
</dbReference>
<dbReference type="InterPro" id="IPR014347">
    <property type="entry name" value="Tautomerase/MIF_sf"/>
</dbReference>
<dbReference type="AlphaFoldDB" id="A9VUI6"/>
<gene>
    <name evidence="3" type="ordered locus">BcerKBAB4_5581</name>
</gene>
<dbReference type="SUPFAM" id="SSF55331">
    <property type="entry name" value="Tautomerase/MIF"/>
    <property type="match status" value="1"/>
</dbReference>
<protein>
    <submittedName>
        <fullName evidence="3">4-oxalocrotonate tautomerase</fullName>
    </submittedName>
</protein>